<dbReference type="EMBL" id="GG745353">
    <property type="protein sequence ID" value="KNE67571.1"/>
    <property type="molecule type" value="Genomic_DNA"/>
</dbReference>
<dbReference type="InterPro" id="IPR054559">
    <property type="entry name" value="PSMD12-CSN4-like_N"/>
</dbReference>
<organism evidence="9 10">
    <name type="scientific">Allomyces macrogynus (strain ATCC 38327)</name>
    <name type="common">Allomyces javanicus var. macrogynus</name>
    <dbReference type="NCBI Taxonomy" id="578462"/>
    <lineage>
        <taxon>Eukaryota</taxon>
        <taxon>Fungi</taxon>
        <taxon>Fungi incertae sedis</taxon>
        <taxon>Blastocladiomycota</taxon>
        <taxon>Blastocladiomycetes</taxon>
        <taxon>Blastocladiales</taxon>
        <taxon>Blastocladiaceae</taxon>
        <taxon>Allomyces</taxon>
    </lineage>
</organism>
<evidence type="ECO:0000313" key="9">
    <source>
        <dbReference type="EMBL" id="KNE67571.1"/>
    </source>
</evidence>
<dbReference type="InterPro" id="IPR040134">
    <property type="entry name" value="PSMD12/CSN4"/>
</dbReference>
<gene>
    <name evidence="9" type="ORF">AMAG_12023</name>
</gene>
<keyword evidence="10" id="KW-1185">Reference proteome</keyword>
<dbReference type="PANTHER" id="PTHR10855:SF2">
    <property type="entry name" value="COP9 SIGNALOSOME COMPLEX SUBUNIT 4"/>
    <property type="match status" value="1"/>
</dbReference>
<accession>A0A0L0SYJ6</accession>
<dbReference type="Pfam" id="PF01399">
    <property type="entry name" value="PCI"/>
    <property type="match status" value="1"/>
</dbReference>
<dbReference type="eggNOG" id="KOG1497">
    <property type="taxonomic scope" value="Eukaryota"/>
</dbReference>
<name>A0A0L0SYJ6_ALLM3</name>
<dbReference type="InterPro" id="IPR036390">
    <property type="entry name" value="WH_DNA-bd_sf"/>
</dbReference>
<reference evidence="9 10" key="1">
    <citation type="submission" date="2009-11" db="EMBL/GenBank/DDBJ databases">
        <title>Annotation of Allomyces macrogynus ATCC 38327.</title>
        <authorList>
            <consortium name="The Broad Institute Genome Sequencing Platform"/>
            <person name="Russ C."/>
            <person name="Cuomo C."/>
            <person name="Burger G."/>
            <person name="Gray M.W."/>
            <person name="Holland P.W.H."/>
            <person name="King N."/>
            <person name="Lang F.B.F."/>
            <person name="Roger A.J."/>
            <person name="Ruiz-Trillo I."/>
            <person name="Young S.K."/>
            <person name="Zeng Q."/>
            <person name="Gargeya S."/>
            <person name="Fitzgerald M."/>
            <person name="Haas B."/>
            <person name="Abouelleil A."/>
            <person name="Alvarado L."/>
            <person name="Arachchi H.M."/>
            <person name="Berlin A."/>
            <person name="Chapman S.B."/>
            <person name="Gearin G."/>
            <person name="Goldberg J."/>
            <person name="Griggs A."/>
            <person name="Gujja S."/>
            <person name="Hansen M."/>
            <person name="Heiman D."/>
            <person name="Howarth C."/>
            <person name="Larimer J."/>
            <person name="Lui A."/>
            <person name="MacDonald P.J.P."/>
            <person name="McCowen C."/>
            <person name="Montmayeur A."/>
            <person name="Murphy C."/>
            <person name="Neiman D."/>
            <person name="Pearson M."/>
            <person name="Priest M."/>
            <person name="Roberts A."/>
            <person name="Saif S."/>
            <person name="Shea T."/>
            <person name="Sisk P."/>
            <person name="Stolte C."/>
            <person name="Sykes S."/>
            <person name="Wortman J."/>
            <person name="Nusbaum C."/>
            <person name="Birren B."/>
        </authorList>
    </citation>
    <scope>NUCLEOTIDE SEQUENCE [LARGE SCALE GENOMIC DNA]</scope>
    <source>
        <strain evidence="9 10">ATCC 38327</strain>
    </source>
</reference>
<reference evidence="10" key="2">
    <citation type="submission" date="2009-11" db="EMBL/GenBank/DDBJ databases">
        <title>The Genome Sequence of Allomyces macrogynus strain ATCC 38327.</title>
        <authorList>
            <consortium name="The Broad Institute Genome Sequencing Platform"/>
            <person name="Russ C."/>
            <person name="Cuomo C."/>
            <person name="Shea T."/>
            <person name="Young S.K."/>
            <person name="Zeng Q."/>
            <person name="Koehrsen M."/>
            <person name="Haas B."/>
            <person name="Borodovsky M."/>
            <person name="Guigo R."/>
            <person name="Alvarado L."/>
            <person name="Berlin A."/>
            <person name="Borenstein D."/>
            <person name="Chen Z."/>
            <person name="Engels R."/>
            <person name="Freedman E."/>
            <person name="Gellesch M."/>
            <person name="Goldberg J."/>
            <person name="Griggs A."/>
            <person name="Gujja S."/>
            <person name="Heiman D."/>
            <person name="Hepburn T."/>
            <person name="Howarth C."/>
            <person name="Jen D."/>
            <person name="Larson L."/>
            <person name="Lewis B."/>
            <person name="Mehta T."/>
            <person name="Park D."/>
            <person name="Pearson M."/>
            <person name="Roberts A."/>
            <person name="Saif S."/>
            <person name="Shenoy N."/>
            <person name="Sisk P."/>
            <person name="Stolte C."/>
            <person name="Sykes S."/>
            <person name="Walk T."/>
            <person name="White J."/>
            <person name="Yandava C."/>
            <person name="Burger G."/>
            <person name="Gray M.W."/>
            <person name="Holland P.W.H."/>
            <person name="King N."/>
            <person name="Lang F.B.F."/>
            <person name="Roger A.J."/>
            <person name="Ruiz-Trillo I."/>
            <person name="Lander E."/>
            <person name="Nusbaum C."/>
        </authorList>
    </citation>
    <scope>NUCLEOTIDE SEQUENCE [LARGE SCALE GENOMIC DNA]</scope>
    <source>
        <strain evidence="10">ATCC 38327</strain>
    </source>
</reference>
<evidence type="ECO:0000256" key="5">
    <source>
        <dbReference type="ARBA" id="ARBA00022490"/>
    </source>
</evidence>
<dbReference type="VEuPathDB" id="FungiDB:AMAG_12023"/>
<dbReference type="PROSITE" id="PS50250">
    <property type="entry name" value="PCI"/>
    <property type="match status" value="1"/>
</dbReference>
<evidence type="ECO:0000256" key="7">
    <source>
        <dbReference type="ARBA" id="ARBA00023242"/>
    </source>
</evidence>
<evidence type="ECO:0000313" key="10">
    <source>
        <dbReference type="Proteomes" id="UP000054350"/>
    </source>
</evidence>
<comment type="similarity">
    <text evidence="3">Belongs to the CSN4 family.</text>
</comment>
<dbReference type="SUPFAM" id="SSF46785">
    <property type="entry name" value="Winged helix' DNA-binding domain"/>
    <property type="match status" value="1"/>
</dbReference>
<sequence length="405" mass="44611">MATIAPLLAQIAALPAKDKPAAYRDLIAALFAPNSPHLAAIPANVDALLTEIVSDGGPGLVVARPVANDLVAAMVDATTVDTNTKRRLYEIVIDRLTPRLVSFEDPVALAREKLSAILEDEEEWTEAARMLMNIPMDTGHRQVTDEYKLRIYIHIVRLLLEDEDSVTAETYLNRAGFLIGPVHDPVLQLTYKMCHGRILDAKRKFLEASQKYLELSYAPQLHPDEKNLVLQKAVTCTVLAEAGPHRSRLLAQLYKDDRVHRLPQVFVSMVEKMYLGRILRTHEVSDFSETLAGHHLAKLADGSTVLDRAVIQHNLLSASRIYANISLAELGRLLGVDAAQAETTAARMITERRLLGHLDQIDGFLYFQTQGVLSSWDARVAALCGQVDDVVAAIQKRAAVPAATA</sequence>
<evidence type="ECO:0000256" key="4">
    <source>
        <dbReference type="ARBA" id="ARBA00014881"/>
    </source>
</evidence>
<comment type="subcellular location">
    <subcellularLocation>
        <location evidence="2">Cytoplasm</location>
    </subcellularLocation>
    <subcellularLocation>
        <location evidence="1">Nucleus</location>
    </subcellularLocation>
</comment>
<dbReference type="InterPro" id="IPR036388">
    <property type="entry name" value="WH-like_DNA-bd_sf"/>
</dbReference>
<dbReference type="OrthoDB" id="295656at2759"/>
<keyword evidence="6" id="KW-0736">Signalosome</keyword>
<dbReference type="AlphaFoldDB" id="A0A0L0SYJ6"/>
<dbReference type="SMART" id="SM00088">
    <property type="entry name" value="PINT"/>
    <property type="match status" value="1"/>
</dbReference>
<protein>
    <recommendedName>
        <fullName evidence="4">COP9 signalosome complex subunit 4</fullName>
    </recommendedName>
</protein>
<evidence type="ECO:0000256" key="1">
    <source>
        <dbReference type="ARBA" id="ARBA00004123"/>
    </source>
</evidence>
<dbReference type="Gene3D" id="1.10.10.10">
    <property type="entry name" value="Winged helix-like DNA-binding domain superfamily/Winged helix DNA-binding domain"/>
    <property type="match status" value="1"/>
</dbReference>
<evidence type="ECO:0000259" key="8">
    <source>
        <dbReference type="PROSITE" id="PS50250"/>
    </source>
</evidence>
<evidence type="ECO:0000256" key="2">
    <source>
        <dbReference type="ARBA" id="ARBA00004496"/>
    </source>
</evidence>
<dbReference type="GO" id="GO:0008180">
    <property type="term" value="C:COP9 signalosome"/>
    <property type="evidence" value="ECO:0007669"/>
    <property type="project" value="UniProtKB-KW"/>
</dbReference>
<dbReference type="Pfam" id="PF22241">
    <property type="entry name" value="PSMD12-CSN4_N"/>
    <property type="match status" value="1"/>
</dbReference>
<dbReference type="GO" id="GO:0005829">
    <property type="term" value="C:cytosol"/>
    <property type="evidence" value="ECO:0007669"/>
    <property type="project" value="TreeGrafter"/>
</dbReference>
<keyword evidence="5" id="KW-0963">Cytoplasm</keyword>
<dbReference type="Proteomes" id="UP000054350">
    <property type="component" value="Unassembled WGS sequence"/>
</dbReference>
<evidence type="ECO:0000256" key="6">
    <source>
        <dbReference type="ARBA" id="ARBA00022790"/>
    </source>
</evidence>
<proteinExistence type="inferred from homology"/>
<dbReference type="OMA" id="KNIMHTV"/>
<keyword evidence="7" id="KW-0539">Nucleus</keyword>
<dbReference type="PANTHER" id="PTHR10855">
    <property type="entry name" value="26S PROTEASOME NON-ATPASE REGULATORY SUBUNIT 12/COP9 SIGNALOSOME COMPLEX SUBUNIT 4"/>
    <property type="match status" value="1"/>
</dbReference>
<feature type="domain" description="PCI" evidence="8">
    <location>
        <begin position="207"/>
        <end position="372"/>
    </location>
</feature>
<dbReference type="STRING" id="578462.A0A0L0SYJ6"/>
<dbReference type="InterPro" id="IPR000717">
    <property type="entry name" value="PCI_dom"/>
</dbReference>
<evidence type="ECO:0000256" key="3">
    <source>
        <dbReference type="ARBA" id="ARBA00010417"/>
    </source>
</evidence>